<evidence type="ECO:0000256" key="2">
    <source>
        <dbReference type="ARBA" id="ARBA00023242"/>
    </source>
</evidence>
<dbReference type="PANTHER" id="PTHR46527">
    <property type="entry name" value="NUCLEOPORIN-LIKE PROTEIN 2"/>
    <property type="match status" value="1"/>
</dbReference>
<reference evidence="6 7" key="1">
    <citation type="submission" date="2019-09" db="EMBL/GenBank/DDBJ databases">
        <title>Draft genome of the ectomycorrhizal ascomycete Sphaerosporella brunnea.</title>
        <authorList>
            <consortium name="DOE Joint Genome Institute"/>
            <person name="Benucci G.M."/>
            <person name="Marozzi G."/>
            <person name="Antonielli L."/>
            <person name="Sanchez S."/>
            <person name="Marco P."/>
            <person name="Wang X."/>
            <person name="Falini L.B."/>
            <person name="Barry K."/>
            <person name="Haridas S."/>
            <person name="Lipzen A."/>
            <person name="Labutti K."/>
            <person name="Grigoriev I.V."/>
            <person name="Murat C."/>
            <person name="Martin F."/>
            <person name="Albertini E."/>
            <person name="Donnini D."/>
            <person name="Bonito G."/>
        </authorList>
    </citation>
    <scope>NUCLEOTIDE SEQUENCE [LARGE SCALE GENOMIC DNA]</scope>
    <source>
        <strain evidence="6 7">Sb_GMNB300</strain>
    </source>
</reference>
<dbReference type="GO" id="GO:0005634">
    <property type="term" value="C:nucleus"/>
    <property type="evidence" value="ECO:0007669"/>
    <property type="project" value="UniProtKB-SubCell"/>
</dbReference>
<keyword evidence="3" id="KW-0862">Zinc</keyword>
<protein>
    <recommendedName>
        <fullName evidence="5">C3H1-type domain-containing protein</fullName>
    </recommendedName>
</protein>
<evidence type="ECO:0000313" key="7">
    <source>
        <dbReference type="Proteomes" id="UP000326924"/>
    </source>
</evidence>
<feature type="domain" description="C3H1-type" evidence="5">
    <location>
        <begin position="5"/>
        <end position="28"/>
    </location>
</feature>
<keyword evidence="3" id="KW-0479">Metal-binding</keyword>
<dbReference type="GO" id="GO:0008270">
    <property type="term" value="F:zinc ion binding"/>
    <property type="evidence" value="ECO:0007669"/>
    <property type="project" value="UniProtKB-KW"/>
</dbReference>
<dbReference type="InParanoid" id="A0A5J5EZT3"/>
<feature type="compositionally biased region" description="Low complexity" evidence="4">
    <location>
        <begin position="472"/>
        <end position="489"/>
    </location>
</feature>
<gene>
    <name evidence="6" type="ORF">FN846DRAFT_945946</name>
</gene>
<dbReference type="InterPro" id="IPR000571">
    <property type="entry name" value="Znf_CCCH"/>
</dbReference>
<dbReference type="InterPro" id="IPR051767">
    <property type="entry name" value="Nucleoporin_NUP42"/>
</dbReference>
<evidence type="ECO:0000256" key="4">
    <source>
        <dbReference type="SAM" id="MobiDB-lite"/>
    </source>
</evidence>
<feature type="compositionally biased region" description="Low complexity" evidence="4">
    <location>
        <begin position="383"/>
        <end position="455"/>
    </location>
</feature>
<feature type="compositionally biased region" description="Polar residues" evidence="4">
    <location>
        <begin position="456"/>
        <end position="471"/>
    </location>
</feature>
<evidence type="ECO:0000313" key="6">
    <source>
        <dbReference type="EMBL" id="KAA8908109.1"/>
    </source>
</evidence>
<accession>A0A5J5EZT3</accession>
<feature type="compositionally biased region" description="Polar residues" evidence="4">
    <location>
        <begin position="169"/>
        <end position="189"/>
    </location>
</feature>
<comment type="caution">
    <text evidence="6">The sequence shown here is derived from an EMBL/GenBank/DDBJ whole genome shotgun (WGS) entry which is preliminary data.</text>
</comment>
<feature type="compositionally biased region" description="Low complexity" evidence="4">
    <location>
        <begin position="281"/>
        <end position="307"/>
    </location>
</feature>
<keyword evidence="2" id="KW-0539">Nucleus</keyword>
<keyword evidence="7" id="KW-1185">Reference proteome</keyword>
<name>A0A5J5EZT3_9PEZI</name>
<evidence type="ECO:0000256" key="3">
    <source>
        <dbReference type="PROSITE-ProRule" id="PRU00723"/>
    </source>
</evidence>
<proteinExistence type="predicted"/>
<dbReference type="Proteomes" id="UP000326924">
    <property type="component" value="Unassembled WGS sequence"/>
</dbReference>
<organism evidence="6 7">
    <name type="scientific">Sphaerosporella brunnea</name>
    <dbReference type="NCBI Taxonomy" id="1250544"/>
    <lineage>
        <taxon>Eukaryota</taxon>
        <taxon>Fungi</taxon>
        <taxon>Dikarya</taxon>
        <taxon>Ascomycota</taxon>
        <taxon>Pezizomycotina</taxon>
        <taxon>Pezizomycetes</taxon>
        <taxon>Pezizales</taxon>
        <taxon>Pyronemataceae</taxon>
        <taxon>Sphaerosporella</taxon>
    </lineage>
</organism>
<dbReference type="OrthoDB" id="20729at2759"/>
<evidence type="ECO:0000256" key="1">
    <source>
        <dbReference type="ARBA" id="ARBA00004123"/>
    </source>
</evidence>
<feature type="zinc finger region" description="C3H1-type" evidence="3">
    <location>
        <begin position="5"/>
        <end position="28"/>
    </location>
</feature>
<dbReference type="AlphaFoldDB" id="A0A5J5EZT3"/>
<feature type="compositionally biased region" description="Polar residues" evidence="4">
    <location>
        <begin position="263"/>
        <end position="273"/>
    </location>
</feature>
<sequence>MSGNICRYFNTPQGCRFGTSCRFVHPIGANATPFGAAAQQPRTPDSYIPATAENIKTDLHERPIWPLSSFGSGKNPPCQLIDGKDVSPEEARVMAYLAQAEGNPAAYAERWTMLTNEATIQIQNILNDLPGAVRYMEQSQQNRDQIYKYKTPGEQSPVASAPSPFGQPAQPQQTPNTFGTPAQPSQSAFGTPAFGQPAFGQPAFGQPAFGSSSALGTNAPSPFAAAASQNAQPAFGQPAFGQTSTPQSAFGKPAQPAFGQPAFGQTSMPQSTFGKPAQPAFGQPAFSQSSFGQPQQLQQQPTQPQGVFGSGGSFGAKPAFGQPAFGQPAFGATSTLGSNAPSPFATAASQAGPSPSPFAVVSQAGPSPSPFATAGQNQSQATPSPFSAFAQSQQQQTSAITPSPFGQPQQAQQSTAPSPFSQPNPFQQAQAAQPANASNLFGQPSAPQQPVSASPFGSTQPSTTSPFSNANPFQSAQQPSQAPVSSSFQTSAAQLSAAPKQDTTDKWDDPVIRYTEVEIQAFKAPRFTIGMIPLVAPPRELCSRG</sequence>
<dbReference type="PROSITE" id="PS50103">
    <property type="entry name" value="ZF_C3H1"/>
    <property type="match status" value="1"/>
</dbReference>
<dbReference type="EMBL" id="VXIS01000071">
    <property type="protein sequence ID" value="KAA8908109.1"/>
    <property type="molecule type" value="Genomic_DNA"/>
</dbReference>
<feature type="compositionally biased region" description="Low complexity" evidence="4">
    <location>
        <begin position="218"/>
        <end position="235"/>
    </location>
</feature>
<dbReference type="PANTHER" id="PTHR46527:SF1">
    <property type="entry name" value="NUCLEOPORIN NUP42"/>
    <property type="match status" value="1"/>
</dbReference>
<comment type="subcellular location">
    <subcellularLocation>
        <location evidence="1">Nucleus</location>
    </subcellularLocation>
</comment>
<keyword evidence="3" id="KW-0863">Zinc-finger</keyword>
<evidence type="ECO:0000259" key="5">
    <source>
        <dbReference type="PROSITE" id="PS50103"/>
    </source>
</evidence>
<feature type="compositionally biased region" description="Polar residues" evidence="4">
    <location>
        <begin position="332"/>
        <end position="353"/>
    </location>
</feature>
<feature type="region of interest" description="Disordered" evidence="4">
    <location>
        <begin position="152"/>
        <end position="508"/>
    </location>
</feature>